<keyword evidence="2" id="KW-0436">Ligase</keyword>
<accession>A0A7T2VYS3</accession>
<dbReference type="GO" id="GO:0046872">
    <property type="term" value="F:metal ion binding"/>
    <property type="evidence" value="ECO:0007669"/>
    <property type="project" value="InterPro"/>
</dbReference>
<dbReference type="Pfam" id="PF00289">
    <property type="entry name" value="Biotin_carb_N"/>
    <property type="match status" value="1"/>
</dbReference>
<dbReference type="PANTHER" id="PTHR18866:SF33">
    <property type="entry name" value="METHYLCROTONOYL-COA CARBOXYLASE SUBUNIT ALPHA, MITOCHONDRIAL-RELATED"/>
    <property type="match status" value="1"/>
</dbReference>
<name>A0A7T2VYS3_DELAC</name>
<dbReference type="GO" id="GO:0016874">
    <property type="term" value="F:ligase activity"/>
    <property type="evidence" value="ECO:0007669"/>
    <property type="project" value="UniProtKB-KW"/>
</dbReference>
<dbReference type="SUPFAM" id="SSF56059">
    <property type="entry name" value="Glutathione synthetase ATP-binding domain-like"/>
    <property type="match status" value="1"/>
</dbReference>
<keyword evidence="3 6" id="KW-0547">Nucleotide-binding</keyword>
<dbReference type="Pfam" id="PF00364">
    <property type="entry name" value="Biotin_lipoyl"/>
    <property type="match status" value="1"/>
</dbReference>
<dbReference type="RefSeq" id="WP_197954942.1">
    <property type="nucleotide sequence ID" value="NZ_CP065668.1"/>
</dbReference>
<evidence type="ECO:0000313" key="11">
    <source>
        <dbReference type="Proteomes" id="UP000594778"/>
    </source>
</evidence>
<evidence type="ECO:0000256" key="4">
    <source>
        <dbReference type="ARBA" id="ARBA00022840"/>
    </source>
</evidence>
<dbReference type="InterPro" id="IPR000089">
    <property type="entry name" value="Biotin_lipoyl"/>
</dbReference>
<dbReference type="InterPro" id="IPR016185">
    <property type="entry name" value="PreATP-grasp_dom_sf"/>
</dbReference>
<feature type="domain" description="ATP-grasp" evidence="8">
    <location>
        <begin position="125"/>
        <end position="322"/>
    </location>
</feature>
<dbReference type="FunFam" id="3.30.470.20:FF:000028">
    <property type="entry name" value="Methylcrotonoyl-CoA carboxylase subunit alpha, mitochondrial"/>
    <property type="match status" value="1"/>
</dbReference>
<evidence type="ECO:0000256" key="5">
    <source>
        <dbReference type="ARBA" id="ARBA00023267"/>
    </source>
</evidence>
<dbReference type="FunFam" id="3.30.1490.20:FF:000003">
    <property type="entry name" value="acetyl-CoA carboxylase isoform X1"/>
    <property type="match status" value="1"/>
</dbReference>
<dbReference type="Gene3D" id="2.40.50.100">
    <property type="match status" value="1"/>
</dbReference>
<dbReference type="Pfam" id="PF02785">
    <property type="entry name" value="Biotin_carb_C"/>
    <property type="match status" value="1"/>
</dbReference>
<dbReference type="PROSITE" id="PS00867">
    <property type="entry name" value="CPSASE_2"/>
    <property type="match status" value="1"/>
</dbReference>
<reference evidence="10 11" key="1">
    <citation type="submission" date="2020-12" db="EMBL/GenBank/DDBJ databases">
        <title>FDA dAtabase for Regulatory Grade micrObial Sequences (FDA-ARGOS): Supporting development and validation of Infectious Disease Dx tests.</title>
        <authorList>
            <person name="Sproer C."/>
            <person name="Gronow S."/>
            <person name="Severitt S."/>
            <person name="Schroder I."/>
            <person name="Tallon L."/>
            <person name="Sadzewicz L."/>
            <person name="Zhao X."/>
            <person name="Boylan J."/>
            <person name="Ott S."/>
            <person name="Bowen H."/>
            <person name="Vavikolanu K."/>
            <person name="Mehta A."/>
            <person name="Aluvathingal J."/>
            <person name="Nadendla S."/>
            <person name="Lowell S."/>
            <person name="Myers T."/>
            <person name="Yan Y."/>
            <person name="Sichtig H."/>
        </authorList>
    </citation>
    <scope>NUCLEOTIDE SEQUENCE [LARGE SCALE GENOMIC DNA]</scope>
    <source>
        <strain evidence="10 11">FDAARGOS_909</strain>
    </source>
</reference>
<dbReference type="InterPro" id="IPR011761">
    <property type="entry name" value="ATP-grasp"/>
</dbReference>
<dbReference type="SUPFAM" id="SSF52440">
    <property type="entry name" value="PreATP-grasp domain"/>
    <property type="match status" value="1"/>
</dbReference>
<evidence type="ECO:0000256" key="2">
    <source>
        <dbReference type="ARBA" id="ARBA00022598"/>
    </source>
</evidence>
<evidence type="ECO:0000256" key="3">
    <source>
        <dbReference type="ARBA" id="ARBA00022741"/>
    </source>
</evidence>
<proteinExistence type="predicted"/>
<dbReference type="Proteomes" id="UP000594778">
    <property type="component" value="Chromosome"/>
</dbReference>
<dbReference type="InterPro" id="IPR011054">
    <property type="entry name" value="Rudment_hybrid_motif"/>
</dbReference>
<keyword evidence="5" id="KW-0092">Biotin</keyword>
<evidence type="ECO:0000259" key="7">
    <source>
        <dbReference type="PROSITE" id="PS50968"/>
    </source>
</evidence>
<comment type="cofactor">
    <cofactor evidence="1">
        <name>biotin</name>
        <dbReference type="ChEBI" id="CHEBI:57586"/>
    </cofactor>
</comment>
<dbReference type="EMBL" id="CP065668">
    <property type="protein sequence ID" value="QPS07408.1"/>
    <property type="molecule type" value="Genomic_DNA"/>
</dbReference>
<sequence length="674" mass="71175">MPQATPFHTLLVANRGEIALRVMRTARAMGYRTVAVHSSADARAAHVLAADQAVCIGAPLPAQSYLCADRIIEAARATGADAVHPGYGFLAENADFAKACRAAGLVFVGPSPEAMRAMGDKAGAKRLMMEAGVPCIPGYQGEDQSQPRLAAEAQRIGYPVMIKATAGGGGRGMRLVAQAAQFAEALASAQSEALHAFGDATVILEQAIASPRHVEIQVFADRHGNVVHLGERDCSVQRRHQKLIEEAPSPAVDAALRERMGATAVAAARAIGYEGAGTLEFLLDAQGGFFFMEMNTRLQVEHPVTEAVTGLDLVEWQLRVAAGEPLPAAQDAIRFAGHAIEVRLCAEDPASGFMPQSGTLHRWEPPPGVRVEHGLASGMEVPPYYDSMIAKIIVHGATRDEAARRLRRALGDLVALGLATNQAFLSRCLGHRQFLAGGATTAFIAEQGQALLQEDDEARLARARAVACWLLLETASTMPGGGPMGDAAGLAHRHPVAMRWVFDGQARRTRIRRTAPCLFEMQEDGAVSLLRVEDAPARGHARFTLNDVTEAVAWEREGNHLWLHLDGAPHAAEDRSHEPAMRAGTAGGDGKVRASLTGRVVALPVAVGDTVQAGQSVLVVEAMKMEHVHAAGVGGVVAAVHAAVGEQLGAGRLVLEITAAAEPVQVPVEQGGRS</sequence>
<dbReference type="InterPro" id="IPR050856">
    <property type="entry name" value="Biotin_carboxylase_complex"/>
</dbReference>
<dbReference type="NCBIfam" id="NF006367">
    <property type="entry name" value="PRK08591.1"/>
    <property type="match status" value="1"/>
</dbReference>
<dbReference type="InterPro" id="IPR011053">
    <property type="entry name" value="Single_hybrid_motif"/>
</dbReference>
<evidence type="ECO:0000256" key="6">
    <source>
        <dbReference type="PROSITE-ProRule" id="PRU00409"/>
    </source>
</evidence>
<dbReference type="GO" id="GO:0005524">
    <property type="term" value="F:ATP binding"/>
    <property type="evidence" value="ECO:0007669"/>
    <property type="project" value="UniProtKB-UniRule"/>
</dbReference>
<dbReference type="PROSITE" id="PS50979">
    <property type="entry name" value="BC"/>
    <property type="match status" value="1"/>
</dbReference>
<dbReference type="AlphaFoldDB" id="A0A7T2VYS3"/>
<dbReference type="PROSITE" id="PS50975">
    <property type="entry name" value="ATP_GRASP"/>
    <property type="match status" value="1"/>
</dbReference>
<dbReference type="SMART" id="SM00878">
    <property type="entry name" value="Biotin_carb_C"/>
    <property type="match status" value="1"/>
</dbReference>
<gene>
    <name evidence="10" type="ORF">I6G66_24500</name>
</gene>
<dbReference type="PANTHER" id="PTHR18866">
    <property type="entry name" value="CARBOXYLASE:PYRUVATE/ACETYL-COA/PROPIONYL-COA CARBOXYLASE"/>
    <property type="match status" value="1"/>
</dbReference>
<dbReference type="PROSITE" id="PS00866">
    <property type="entry name" value="CPSASE_1"/>
    <property type="match status" value="1"/>
</dbReference>
<keyword evidence="4 6" id="KW-0067">ATP-binding</keyword>
<dbReference type="SUPFAM" id="SSF51230">
    <property type="entry name" value="Single hybrid motif"/>
    <property type="match status" value="1"/>
</dbReference>
<evidence type="ECO:0000313" key="10">
    <source>
        <dbReference type="EMBL" id="QPS07408.1"/>
    </source>
</evidence>
<dbReference type="InterPro" id="IPR011764">
    <property type="entry name" value="Biotin_carboxylation_dom"/>
</dbReference>
<dbReference type="SUPFAM" id="SSF51246">
    <property type="entry name" value="Rudiment single hybrid motif"/>
    <property type="match status" value="1"/>
</dbReference>
<feature type="domain" description="Biotin carboxylation" evidence="9">
    <location>
        <begin position="6"/>
        <end position="449"/>
    </location>
</feature>
<dbReference type="InterPro" id="IPR005481">
    <property type="entry name" value="BC-like_N"/>
</dbReference>
<organism evidence="10 11">
    <name type="scientific">Delftia acidovorans</name>
    <name type="common">Pseudomonas acidovorans</name>
    <name type="synonym">Comamonas acidovorans</name>
    <dbReference type="NCBI Taxonomy" id="80866"/>
    <lineage>
        <taxon>Bacteria</taxon>
        <taxon>Pseudomonadati</taxon>
        <taxon>Pseudomonadota</taxon>
        <taxon>Betaproteobacteria</taxon>
        <taxon>Burkholderiales</taxon>
        <taxon>Comamonadaceae</taxon>
        <taxon>Delftia</taxon>
    </lineage>
</organism>
<dbReference type="PROSITE" id="PS50968">
    <property type="entry name" value="BIOTINYL_LIPOYL"/>
    <property type="match status" value="1"/>
</dbReference>
<dbReference type="Pfam" id="PF02786">
    <property type="entry name" value="CPSase_L_D2"/>
    <property type="match status" value="1"/>
</dbReference>
<protein>
    <submittedName>
        <fullName evidence="10">Acetyl-CoA carboxylase biotin carboxylase subunit</fullName>
    </submittedName>
</protein>
<dbReference type="InterPro" id="IPR005479">
    <property type="entry name" value="CPAse_ATP-bd"/>
</dbReference>
<evidence type="ECO:0000259" key="8">
    <source>
        <dbReference type="PROSITE" id="PS50975"/>
    </source>
</evidence>
<evidence type="ECO:0000256" key="1">
    <source>
        <dbReference type="ARBA" id="ARBA00001953"/>
    </source>
</evidence>
<dbReference type="InterPro" id="IPR005482">
    <property type="entry name" value="Biotin_COase_C"/>
</dbReference>
<evidence type="ECO:0000259" key="9">
    <source>
        <dbReference type="PROSITE" id="PS50979"/>
    </source>
</evidence>
<feature type="domain" description="Lipoyl-binding" evidence="7">
    <location>
        <begin position="583"/>
        <end position="658"/>
    </location>
</feature>
<dbReference type="CDD" id="cd06850">
    <property type="entry name" value="biotinyl_domain"/>
    <property type="match status" value="1"/>
</dbReference>
<dbReference type="FunFam" id="3.40.50.20:FF:000010">
    <property type="entry name" value="Propionyl-CoA carboxylase subunit alpha"/>
    <property type="match status" value="1"/>
</dbReference>
<dbReference type="Gene3D" id="3.30.470.20">
    <property type="entry name" value="ATP-grasp fold, B domain"/>
    <property type="match status" value="1"/>
</dbReference>